<keyword evidence="2" id="KW-1185">Reference proteome</keyword>
<evidence type="ECO:0000313" key="1">
    <source>
        <dbReference type="EMBL" id="MBB3169476.1"/>
    </source>
</evidence>
<accession>A0A839UU28</accession>
<dbReference type="RefSeq" id="WP_183910984.1">
    <property type="nucleotide sequence ID" value="NZ_JACHXZ010000004.1"/>
</dbReference>
<dbReference type="EMBL" id="JACHXZ010000004">
    <property type="protein sequence ID" value="MBB3169476.1"/>
    <property type="molecule type" value="Genomic_DNA"/>
</dbReference>
<dbReference type="Proteomes" id="UP000559987">
    <property type="component" value="Unassembled WGS sequence"/>
</dbReference>
<gene>
    <name evidence="1" type="ORF">FHS30_002689</name>
</gene>
<name>A0A839UU28_9GAMM</name>
<evidence type="ECO:0008006" key="3">
    <source>
        <dbReference type="Google" id="ProtNLM"/>
    </source>
</evidence>
<evidence type="ECO:0000313" key="2">
    <source>
        <dbReference type="Proteomes" id="UP000559987"/>
    </source>
</evidence>
<comment type="caution">
    <text evidence="1">The sequence shown here is derived from an EMBL/GenBank/DDBJ whole genome shotgun (WGS) entry which is preliminary data.</text>
</comment>
<proteinExistence type="predicted"/>
<reference evidence="1 2" key="1">
    <citation type="submission" date="2020-08" db="EMBL/GenBank/DDBJ databases">
        <title>Genomic Encyclopedia of Type Strains, Phase III (KMG-III): the genomes of soil and plant-associated and newly described type strains.</title>
        <authorList>
            <person name="Whitman W."/>
        </authorList>
    </citation>
    <scope>NUCLEOTIDE SEQUENCE [LARGE SCALE GENOMIC DNA]</scope>
    <source>
        <strain evidence="1 2">CECT 8571</strain>
    </source>
</reference>
<organism evidence="1 2">
    <name type="scientific">Simiduia aestuariiviva</name>
    <dbReference type="NCBI Taxonomy" id="1510459"/>
    <lineage>
        <taxon>Bacteria</taxon>
        <taxon>Pseudomonadati</taxon>
        <taxon>Pseudomonadota</taxon>
        <taxon>Gammaproteobacteria</taxon>
        <taxon>Cellvibrionales</taxon>
        <taxon>Cellvibrionaceae</taxon>
        <taxon>Simiduia</taxon>
    </lineage>
</organism>
<sequence>MNYIDDYPTCEDTYVTLRIYTGEMAPEFVTRMLGVKPSDTLTKGQIAKGRKKPAILNGWFLSSQGEVDSLDSRRHIDWLLQNFEGKDELLRKVAAESQESYVSVFWSSKSGHGGPRLSQNQMAGLLRLGLDIDHDIYI</sequence>
<protein>
    <recommendedName>
        <fullName evidence="3">DUF4279 domain-containing protein</fullName>
    </recommendedName>
</protein>
<dbReference type="InterPro" id="IPR025459">
    <property type="entry name" value="DUF4279"/>
</dbReference>
<dbReference type="Pfam" id="PF14106">
    <property type="entry name" value="DUF4279"/>
    <property type="match status" value="1"/>
</dbReference>
<dbReference type="AlphaFoldDB" id="A0A839UU28"/>